<evidence type="ECO:0000256" key="2">
    <source>
        <dbReference type="ARBA" id="ARBA00022692"/>
    </source>
</evidence>
<keyword evidence="4 5" id="KW-0472">Membrane</keyword>
<sequence length="235" mass="26058">MTFSIKRSIAILQKDYKDVSKNLFVGSSIFMPLVLAALYGRLGVESINEFYMIFNMTFCLVAAYVQCSLIAEEKEKNTLRGLMLSPASTVEILAGKSLLSFIATVLVIAFAAFLIEYKPENILVISIALILSTVFYIGLGTVLGLVTKSVMEASVVILPFMAIFSFGSFLTVFAEKYPILKVAEYMPNSQLIILASEVQIGASLADIWFNLLVILAWVAVIYILVVIVYRKRMMD</sequence>
<proteinExistence type="predicted"/>
<keyword evidence="3 5" id="KW-1133">Transmembrane helix</keyword>
<dbReference type="Pfam" id="PF12698">
    <property type="entry name" value="ABC2_membrane_3"/>
    <property type="match status" value="1"/>
</dbReference>
<dbReference type="RefSeq" id="WP_066400643.1">
    <property type="nucleotide sequence ID" value="NZ_JAGIKZ010000006.1"/>
</dbReference>
<evidence type="ECO:0000313" key="8">
    <source>
        <dbReference type="Proteomes" id="UP001519293"/>
    </source>
</evidence>
<evidence type="ECO:0000256" key="1">
    <source>
        <dbReference type="ARBA" id="ARBA00004141"/>
    </source>
</evidence>
<keyword evidence="2 5" id="KW-0812">Transmembrane</keyword>
<keyword evidence="8" id="KW-1185">Reference proteome</keyword>
<reference evidence="7 8" key="1">
    <citation type="submission" date="2021-03" db="EMBL/GenBank/DDBJ databases">
        <title>Genomic Encyclopedia of Type Strains, Phase IV (KMG-IV): sequencing the most valuable type-strain genomes for metagenomic binning, comparative biology and taxonomic classification.</title>
        <authorList>
            <person name="Goeker M."/>
        </authorList>
    </citation>
    <scope>NUCLEOTIDE SEQUENCE [LARGE SCALE GENOMIC DNA]</scope>
    <source>
        <strain evidence="7 8">DSM 26675</strain>
    </source>
</reference>
<dbReference type="InterPro" id="IPR013525">
    <property type="entry name" value="ABC2_TM"/>
</dbReference>
<evidence type="ECO:0000313" key="7">
    <source>
        <dbReference type="EMBL" id="MBP2240912.1"/>
    </source>
</evidence>
<feature type="transmembrane region" description="Helical" evidence="5">
    <location>
        <begin position="153"/>
        <end position="174"/>
    </location>
</feature>
<feature type="transmembrane region" description="Helical" evidence="5">
    <location>
        <begin position="207"/>
        <end position="229"/>
    </location>
</feature>
<dbReference type="PANTHER" id="PTHR43471:SF1">
    <property type="entry name" value="ABC TRANSPORTER PERMEASE PROTEIN NOSY-RELATED"/>
    <property type="match status" value="1"/>
</dbReference>
<evidence type="ECO:0000256" key="4">
    <source>
        <dbReference type="ARBA" id="ARBA00023136"/>
    </source>
</evidence>
<comment type="caution">
    <text evidence="7">The sequence shown here is derived from an EMBL/GenBank/DDBJ whole genome shotgun (WGS) entry which is preliminary data.</text>
</comment>
<evidence type="ECO:0000259" key="6">
    <source>
        <dbReference type="Pfam" id="PF12698"/>
    </source>
</evidence>
<organism evidence="7 8">
    <name type="scientific">Cytobacillus eiseniae</name>
    <dbReference type="NCBI Taxonomy" id="762947"/>
    <lineage>
        <taxon>Bacteria</taxon>
        <taxon>Bacillati</taxon>
        <taxon>Bacillota</taxon>
        <taxon>Bacilli</taxon>
        <taxon>Bacillales</taxon>
        <taxon>Bacillaceae</taxon>
        <taxon>Cytobacillus</taxon>
    </lineage>
</organism>
<accession>A0ABS4RDE0</accession>
<feature type="transmembrane region" description="Helical" evidence="5">
    <location>
        <begin position="51"/>
        <end position="71"/>
    </location>
</feature>
<dbReference type="EMBL" id="JAGIKZ010000006">
    <property type="protein sequence ID" value="MBP2240912.1"/>
    <property type="molecule type" value="Genomic_DNA"/>
</dbReference>
<feature type="domain" description="ABC-2 type transporter transmembrane" evidence="6">
    <location>
        <begin position="45"/>
        <end position="226"/>
    </location>
</feature>
<dbReference type="PANTHER" id="PTHR43471">
    <property type="entry name" value="ABC TRANSPORTER PERMEASE"/>
    <property type="match status" value="1"/>
</dbReference>
<feature type="transmembrane region" description="Helical" evidence="5">
    <location>
        <begin position="21"/>
        <end position="39"/>
    </location>
</feature>
<gene>
    <name evidence="7" type="ORF">J2Z40_001472</name>
</gene>
<evidence type="ECO:0000256" key="3">
    <source>
        <dbReference type="ARBA" id="ARBA00022989"/>
    </source>
</evidence>
<comment type="subcellular location">
    <subcellularLocation>
        <location evidence="1">Membrane</location>
        <topology evidence="1">Multi-pass membrane protein</topology>
    </subcellularLocation>
</comment>
<dbReference type="Proteomes" id="UP001519293">
    <property type="component" value="Unassembled WGS sequence"/>
</dbReference>
<evidence type="ECO:0000256" key="5">
    <source>
        <dbReference type="SAM" id="Phobius"/>
    </source>
</evidence>
<feature type="transmembrane region" description="Helical" evidence="5">
    <location>
        <begin position="92"/>
        <end position="115"/>
    </location>
</feature>
<feature type="transmembrane region" description="Helical" evidence="5">
    <location>
        <begin position="121"/>
        <end position="146"/>
    </location>
</feature>
<protein>
    <submittedName>
        <fullName evidence="7">ABC-2 type transport system permease protein</fullName>
    </submittedName>
</protein>
<name>A0ABS4RDE0_9BACI</name>